<dbReference type="InterPro" id="IPR036291">
    <property type="entry name" value="NAD(P)-bd_dom_sf"/>
</dbReference>
<dbReference type="InterPro" id="IPR057326">
    <property type="entry name" value="KR_dom"/>
</dbReference>
<dbReference type="Gene3D" id="3.40.50.720">
    <property type="entry name" value="NAD(P)-binding Rossmann-like Domain"/>
    <property type="match status" value="1"/>
</dbReference>
<dbReference type="SMART" id="SM00822">
    <property type="entry name" value="PKS_KR"/>
    <property type="match status" value="1"/>
</dbReference>
<dbReference type="Proteomes" id="UP000662814">
    <property type="component" value="Chromosome"/>
</dbReference>
<dbReference type="RefSeq" id="WP_166986973.1">
    <property type="nucleotide sequence ID" value="NZ_CP061169.1"/>
</dbReference>
<dbReference type="PRINTS" id="PR00081">
    <property type="entry name" value="GDHRDH"/>
</dbReference>
<dbReference type="PRINTS" id="PR00080">
    <property type="entry name" value="SDRFAMILY"/>
</dbReference>
<dbReference type="PROSITE" id="PS00061">
    <property type="entry name" value="ADH_SHORT"/>
    <property type="match status" value="1"/>
</dbReference>
<reference evidence="4 5" key="1">
    <citation type="submission" date="2020-12" db="EMBL/GenBank/DDBJ databases">
        <title>Microbacterium sp. HY060.</title>
        <authorList>
            <person name="Zhou J."/>
        </authorList>
    </citation>
    <scope>NUCLEOTIDE SEQUENCE [LARGE SCALE GENOMIC DNA]</scope>
    <source>
        <strain evidence="4 5">HY60</strain>
    </source>
</reference>
<organism evidence="4 5">
    <name type="scientific">Paramicrobacterium chengjingii</name>
    <dbReference type="NCBI Taxonomy" id="2769067"/>
    <lineage>
        <taxon>Bacteria</taxon>
        <taxon>Bacillati</taxon>
        <taxon>Actinomycetota</taxon>
        <taxon>Actinomycetes</taxon>
        <taxon>Micrococcales</taxon>
        <taxon>Microbacteriaceae</taxon>
        <taxon>Paramicrobacterium</taxon>
    </lineage>
</organism>
<dbReference type="InterPro" id="IPR020904">
    <property type="entry name" value="Sc_DH/Rdtase_CS"/>
</dbReference>
<evidence type="ECO:0000256" key="1">
    <source>
        <dbReference type="ARBA" id="ARBA00006484"/>
    </source>
</evidence>
<evidence type="ECO:0000313" key="5">
    <source>
        <dbReference type="Proteomes" id="UP000662814"/>
    </source>
</evidence>
<keyword evidence="5" id="KW-1185">Reference proteome</keyword>
<gene>
    <name evidence="4" type="ORF">HCR76_15995</name>
</gene>
<comment type="similarity">
    <text evidence="1">Belongs to the short-chain dehydrogenases/reductases (SDR) family.</text>
</comment>
<dbReference type="Pfam" id="PF13561">
    <property type="entry name" value="adh_short_C2"/>
    <property type="match status" value="1"/>
</dbReference>
<dbReference type="PANTHER" id="PTHR42760:SF133">
    <property type="entry name" value="3-OXOACYL-[ACYL-CARRIER-PROTEIN] REDUCTASE"/>
    <property type="match status" value="1"/>
</dbReference>
<accession>A0ABX6YIV2</accession>
<proteinExistence type="inferred from homology"/>
<evidence type="ECO:0000256" key="2">
    <source>
        <dbReference type="ARBA" id="ARBA00023002"/>
    </source>
</evidence>
<evidence type="ECO:0000259" key="3">
    <source>
        <dbReference type="SMART" id="SM00822"/>
    </source>
</evidence>
<evidence type="ECO:0000313" key="4">
    <source>
        <dbReference type="EMBL" id="QPZ38267.1"/>
    </source>
</evidence>
<dbReference type="SUPFAM" id="SSF51735">
    <property type="entry name" value="NAD(P)-binding Rossmann-fold domains"/>
    <property type="match status" value="1"/>
</dbReference>
<sequence>MAAMKHVIVTGAGGGIGSALVGDLREDGYVVTGIDASVESSERLRDRFPGVTAFHADVTQSSEVDRAVEQAMDAHGVPHGLVNLAGDNRLKPLEDITDNDWHHLVEANLSSAFYLCRAVMPRMREAGGGRVINTSSIFGVRGVNNDAAYAAAKAGVVGLTRALATEFGPAQVTVNAIAPVVVLTERVKKMPKEHLDKQLSTIPLGRFSTERDVNATIQFLLSDGGSFYTGQTFSPNGGDTMP</sequence>
<protein>
    <submittedName>
        <fullName evidence="4">SDR family oxidoreductase</fullName>
    </submittedName>
</protein>
<name>A0ABX6YIV2_9MICO</name>
<dbReference type="EMBL" id="CP061169">
    <property type="protein sequence ID" value="QPZ38267.1"/>
    <property type="molecule type" value="Genomic_DNA"/>
</dbReference>
<dbReference type="InterPro" id="IPR002347">
    <property type="entry name" value="SDR_fam"/>
</dbReference>
<keyword evidence="2" id="KW-0560">Oxidoreductase</keyword>
<feature type="domain" description="Ketoreductase" evidence="3">
    <location>
        <begin position="5"/>
        <end position="180"/>
    </location>
</feature>
<dbReference type="PANTHER" id="PTHR42760">
    <property type="entry name" value="SHORT-CHAIN DEHYDROGENASES/REDUCTASES FAMILY MEMBER"/>
    <property type="match status" value="1"/>
</dbReference>
<dbReference type="CDD" id="cd05233">
    <property type="entry name" value="SDR_c"/>
    <property type="match status" value="1"/>
</dbReference>